<dbReference type="Proteomes" id="UP001233112">
    <property type="component" value="Chromosome"/>
</dbReference>
<dbReference type="NCBIfam" id="TIGR01218">
    <property type="entry name" value="Gpos_tandem_5TM"/>
    <property type="match status" value="1"/>
</dbReference>
<dbReference type="RefSeq" id="WP_306386879.1">
    <property type="nucleotide sequence ID" value="NZ_CP132482.1"/>
</dbReference>
<keyword evidence="1" id="KW-0472">Membrane</keyword>
<proteinExistence type="predicted"/>
<protein>
    <submittedName>
        <fullName evidence="2">DUF443 family protein</fullName>
    </submittedName>
</protein>
<organism evidence="2 3">
    <name type="scientific">Lacticaseibacillus parahuelsenbergensis</name>
    <dbReference type="NCBI Taxonomy" id="3068305"/>
    <lineage>
        <taxon>Bacteria</taxon>
        <taxon>Bacillati</taxon>
        <taxon>Bacillota</taxon>
        <taxon>Bacilli</taxon>
        <taxon>Lactobacillales</taxon>
        <taxon>Lactobacillaceae</taxon>
        <taxon>Lacticaseibacillus</taxon>
    </lineage>
</organism>
<sequence>MTVRFQVIYKNFRYEIAQTNTGDFYLVDMGLPVIAWFIYLYGYFFPRRCYPISKKTAKLLLNQKKTSTGSAALAVGLGALLTIIIRQTNDILSVRLGVGVKIVVMLLIMTLLTLVRFYYMQKARNGALDAGAIMKPEACKLIRFTPAEWKLTALVLGIMLMMMGGLVVFVFMILAPSVNIISFLLFAIIFFSTIIISSMILPLNWEFSMHDYK</sequence>
<gene>
    <name evidence="2" type="ORF">LACPH_002119</name>
</gene>
<evidence type="ECO:0000313" key="2">
    <source>
        <dbReference type="EMBL" id="WLV77375.1"/>
    </source>
</evidence>
<dbReference type="Pfam" id="PF04276">
    <property type="entry name" value="DUF443"/>
    <property type="match status" value="1"/>
</dbReference>
<keyword evidence="3" id="KW-1185">Reference proteome</keyword>
<feature type="transmembrane region" description="Helical" evidence="1">
    <location>
        <begin position="24"/>
        <end position="45"/>
    </location>
</feature>
<keyword evidence="1" id="KW-0812">Transmembrane</keyword>
<reference evidence="2 3" key="1">
    <citation type="submission" date="2023-08" db="EMBL/GenBank/DDBJ databases">
        <authorList>
            <person name="Buchebner-Jance M."/>
        </authorList>
    </citation>
    <scope>NUCLEOTIDE SEQUENCE [LARGE SCALE GENOMIC DNA]</scope>
    <source>
        <strain evidence="2 3">NCIMB 15471</strain>
    </source>
</reference>
<feature type="transmembrane region" description="Helical" evidence="1">
    <location>
        <begin position="66"/>
        <end position="86"/>
    </location>
</feature>
<dbReference type="EMBL" id="CP132482">
    <property type="protein sequence ID" value="WLV77375.1"/>
    <property type="molecule type" value="Genomic_DNA"/>
</dbReference>
<keyword evidence="1" id="KW-1133">Transmembrane helix</keyword>
<feature type="transmembrane region" description="Helical" evidence="1">
    <location>
        <begin position="151"/>
        <end position="174"/>
    </location>
</feature>
<dbReference type="InterPro" id="IPR005915">
    <property type="entry name" value="Tandem_5TM"/>
</dbReference>
<feature type="transmembrane region" description="Helical" evidence="1">
    <location>
        <begin position="98"/>
        <end position="119"/>
    </location>
</feature>
<evidence type="ECO:0000313" key="3">
    <source>
        <dbReference type="Proteomes" id="UP001233112"/>
    </source>
</evidence>
<name>A0ABY9L4D1_9LACO</name>
<feature type="transmembrane region" description="Helical" evidence="1">
    <location>
        <begin position="180"/>
        <end position="203"/>
    </location>
</feature>
<evidence type="ECO:0000256" key="1">
    <source>
        <dbReference type="SAM" id="Phobius"/>
    </source>
</evidence>
<accession>A0ABY9L4D1</accession>